<reference evidence="1" key="1">
    <citation type="submission" date="2020-01" db="EMBL/GenBank/DDBJ databases">
        <authorList>
            <person name="Meier V. D."/>
            <person name="Meier V D."/>
        </authorList>
    </citation>
    <scope>NUCLEOTIDE SEQUENCE</scope>
    <source>
        <strain evidence="1">HLG_WM_MAG_05</strain>
    </source>
</reference>
<organism evidence="1">
    <name type="scientific">uncultured Sulfurovum sp</name>
    <dbReference type="NCBI Taxonomy" id="269237"/>
    <lineage>
        <taxon>Bacteria</taxon>
        <taxon>Pseudomonadati</taxon>
        <taxon>Campylobacterota</taxon>
        <taxon>Epsilonproteobacteria</taxon>
        <taxon>Campylobacterales</taxon>
        <taxon>Sulfurovaceae</taxon>
        <taxon>Sulfurovum</taxon>
        <taxon>environmental samples</taxon>
    </lineage>
</organism>
<name>A0A6S6TV89_9BACT</name>
<gene>
    <name evidence="1" type="ORF">HELGO_WM5053</name>
</gene>
<protein>
    <submittedName>
        <fullName evidence="1">Uncharacterized protein</fullName>
    </submittedName>
</protein>
<sequence length="159" mass="18048">MNIGKVGEAKMAQTFGKMAEVEDKVDFKKPSFTNAPDNGVDFELQCPHNYTEKIDEIIKNGTSEQQLSTTTITIRIDHKEYKGKIGKATAEKFVKDCDKNEGYDEHWLTGAKGLTTGAEKVLKEANKDFICRHYTQEKINTIDNFYTNEIENSNDNEID</sequence>
<evidence type="ECO:0000313" key="1">
    <source>
        <dbReference type="EMBL" id="CAA6820088.1"/>
    </source>
</evidence>
<dbReference type="EMBL" id="CACVAU010000058">
    <property type="protein sequence ID" value="CAA6820088.1"/>
    <property type="molecule type" value="Genomic_DNA"/>
</dbReference>
<dbReference type="AlphaFoldDB" id="A0A6S6TV89"/>
<proteinExistence type="predicted"/>
<accession>A0A6S6TV89</accession>